<dbReference type="PANTHER" id="PTHR43340">
    <property type="entry name" value="HYPOXANTHINE-GUANINE PHOSPHORIBOSYLTRANSFERASE"/>
    <property type="match status" value="1"/>
</dbReference>
<protein>
    <recommendedName>
        <fullName evidence="5 15">Hypoxanthine phosphoribosyltransferase</fullName>
        <ecNumber evidence="5 15">2.4.2.8</ecNumber>
    </recommendedName>
</protein>
<gene>
    <name evidence="17" type="primary">hpt</name>
    <name evidence="17" type="ORF">J3U87_21750</name>
</gene>
<name>A0A8A4THI5_SULCO</name>
<evidence type="ECO:0000259" key="16">
    <source>
        <dbReference type="Pfam" id="PF00156"/>
    </source>
</evidence>
<evidence type="ECO:0000256" key="8">
    <source>
        <dbReference type="ARBA" id="ARBA00022679"/>
    </source>
</evidence>
<keyword evidence="6 15" id="KW-0963">Cytoplasm</keyword>
<dbReference type="AlphaFoldDB" id="A0A8A4THI5"/>
<dbReference type="Proteomes" id="UP000663929">
    <property type="component" value="Chromosome"/>
</dbReference>
<evidence type="ECO:0000256" key="3">
    <source>
        <dbReference type="ARBA" id="ARBA00004669"/>
    </source>
</evidence>
<keyword evidence="10 15" id="KW-0660">Purine salvage</keyword>
<dbReference type="GO" id="GO:0000166">
    <property type="term" value="F:nucleotide binding"/>
    <property type="evidence" value="ECO:0007669"/>
    <property type="project" value="UniProtKB-KW"/>
</dbReference>
<dbReference type="NCBIfam" id="TIGR01203">
    <property type="entry name" value="HGPRTase"/>
    <property type="match status" value="1"/>
</dbReference>
<dbReference type="InterPro" id="IPR000836">
    <property type="entry name" value="PRTase_dom"/>
</dbReference>
<keyword evidence="18" id="KW-1185">Reference proteome</keyword>
<proteinExistence type="inferred from homology"/>
<evidence type="ECO:0000256" key="10">
    <source>
        <dbReference type="ARBA" id="ARBA00022726"/>
    </source>
</evidence>
<accession>A0A8A4THI5</accession>
<evidence type="ECO:0000256" key="11">
    <source>
        <dbReference type="ARBA" id="ARBA00022741"/>
    </source>
</evidence>
<dbReference type="UniPathway" id="UPA00591">
    <property type="reaction ID" value="UER00648"/>
</dbReference>
<dbReference type="GO" id="GO:0052657">
    <property type="term" value="F:guanine phosphoribosyltransferase activity"/>
    <property type="evidence" value="ECO:0007669"/>
    <property type="project" value="UniProtKB-ARBA"/>
</dbReference>
<evidence type="ECO:0000256" key="9">
    <source>
        <dbReference type="ARBA" id="ARBA00022723"/>
    </source>
</evidence>
<evidence type="ECO:0000313" key="17">
    <source>
        <dbReference type="EMBL" id="QTD48218.1"/>
    </source>
</evidence>
<evidence type="ECO:0000256" key="7">
    <source>
        <dbReference type="ARBA" id="ARBA00022676"/>
    </source>
</evidence>
<dbReference type="EMBL" id="CP071793">
    <property type="protein sequence ID" value="QTD48218.1"/>
    <property type="molecule type" value="Genomic_DNA"/>
</dbReference>
<keyword evidence="12 15" id="KW-0460">Magnesium</keyword>
<keyword evidence="7 15" id="KW-0328">Glycosyltransferase</keyword>
<sequence length="176" mass="19636">MRGKITDILFDESQINSRVAELGAEINADYAGRDIFGVCLLKGSIIFCADLVRHIKVPIRVDVMRASSYGSNTESSGSVKILQDLDIDIAGKDVLIIEDIVDTGRTLHKTLELLTVRHPNSLKVCTLLDKPSRRVEEIDIAYRGFSIPDKFVVGYGLDFDEYYRNLPYISVLDPNG</sequence>
<dbReference type="CDD" id="cd06223">
    <property type="entry name" value="PRTases_typeI"/>
    <property type="match status" value="1"/>
</dbReference>
<dbReference type="Pfam" id="PF00156">
    <property type="entry name" value="Pribosyltran"/>
    <property type="match status" value="1"/>
</dbReference>
<evidence type="ECO:0000256" key="5">
    <source>
        <dbReference type="ARBA" id="ARBA00011895"/>
    </source>
</evidence>
<dbReference type="GO" id="GO:0000287">
    <property type="term" value="F:magnesium ion binding"/>
    <property type="evidence" value="ECO:0007669"/>
    <property type="project" value="TreeGrafter"/>
</dbReference>
<dbReference type="KEGG" id="scor:J3U87_21750"/>
<dbReference type="InterPro" id="IPR029057">
    <property type="entry name" value="PRTase-like"/>
</dbReference>
<evidence type="ECO:0000256" key="1">
    <source>
        <dbReference type="ARBA" id="ARBA00001946"/>
    </source>
</evidence>
<comment type="catalytic activity">
    <reaction evidence="13">
        <text>GMP + diphosphate = guanine + 5-phospho-alpha-D-ribose 1-diphosphate</text>
        <dbReference type="Rhea" id="RHEA:25424"/>
        <dbReference type="ChEBI" id="CHEBI:16235"/>
        <dbReference type="ChEBI" id="CHEBI:33019"/>
        <dbReference type="ChEBI" id="CHEBI:58017"/>
        <dbReference type="ChEBI" id="CHEBI:58115"/>
        <dbReference type="EC" id="2.4.2.8"/>
    </reaction>
    <physiologicalReaction direction="right-to-left" evidence="13">
        <dbReference type="Rhea" id="RHEA:25426"/>
    </physiologicalReaction>
</comment>
<dbReference type="GO" id="GO:0006166">
    <property type="term" value="P:purine ribonucleoside salvage"/>
    <property type="evidence" value="ECO:0007669"/>
    <property type="project" value="UniProtKB-KW"/>
</dbReference>
<evidence type="ECO:0000256" key="14">
    <source>
        <dbReference type="ARBA" id="ARBA00049402"/>
    </source>
</evidence>
<dbReference type="GO" id="GO:0006178">
    <property type="term" value="P:guanine salvage"/>
    <property type="evidence" value="ECO:0007669"/>
    <property type="project" value="TreeGrafter"/>
</dbReference>
<dbReference type="GO" id="GO:0004422">
    <property type="term" value="F:hypoxanthine phosphoribosyltransferase activity"/>
    <property type="evidence" value="ECO:0007669"/>
    <property type="project" value="InterPro"/>
</dbReference>
<dbReference type="InterPro" id="IPR050408">
    <property type="entry name" value="HGPRT"/>
</dbReference>
<reference evidence="17" key="1">
    <citation type="submission" date="2021-03" db="EMBL/GenBank/DDBJ databases">
        <title>Acanthopleuribacteraceae sp. M133.</title>
        <authorList>
            <person name="Wang G."/>
        </authorList>
    </citation>
    <scope>NUCLEOTIDE SEQUENCE</scope>
    <source>
        <strain evidence="17">M133</strain>
    </source>
</reference>
<keyword evidence="8 15" id="KW-0808">Transferase</keyword>
<evidence type="ECO:0000256" key="4">
    <source>
        <dbReference type="ARBA" id="ARBA00008391"/>
    </source>
</evidence>
<dbReference type="FunFam" id="3.40.50.2020:FF:000006">
    <property type="entry name" value="Hypoxanthine phosphoribosyltransferase"/>
    <property type="match status" value="1"/>
</dbReference>
<comment type="subcellular location">
    <subcellularLocation>
        <location evidence="2 15">Cytoplasm</location>
    </subcellularLocation>
</comment>
<dbReference type="GO" id="GO:0046100">
    <property type="term" value="P:hypoxanthine metabolic process"/>
    <property type="evidence" value="ECO:0007669"/>
    <property type="project" value="TreeGrafter"/>
</dbReference>
<dbReference type="InterPro" id="IPR005904">
    <property type="entry name" value="Hxn_phspho_trans"/>
</dbReference>
<dbReference type="GO" id="GO:0032264">
    <property type="term" value="P:IMP salvage"/>
    <property type="evidence" value="ECO:0007669"/>
    <property type="project" value="UniProtKB-UniPathway"/>
</dbReference>
<organism evidence="17 18">
    <name type="scientific">Sulfidibacter corallicola</name>
    <dbReference type="NCBI Taxonomy" id="2818388"/>
    <lineage>
        <taxon>Bacteria</taxon>
        <taxon>Pseudomonadati</taxon>
        <taxon>Acidobacteriota</taxon>
        <taxon>Holophagae</taxon>
        <taxon>Acanthopleuribacterales</taxon>
        <taxon>Acanthopleuribacteraceae</taxon>
        <taxon>Sulfidibacter</taxon>
    </lineage>
</organism>
<keyword evidence="11 15" id="KW-0547">Nucleotide-binding</keyword>
<dbReference type="EC" id="2.4.2.8" evidence="5 15"/>
<comment type="cofactor">
    <cofactor evidence="1 15">
        <name>Mg(2+)</name>
        <dbReference type="ChEBI" id="CHEBI:18420"/>
    </cofactor>
</comment>
<evidence type="ECO:0000256" key="2">
    <source>
        <dbReference type="ARBA" id="ARBA00004496"/>
    </source>
</evidence>
<comment type="catalytic activity">
    <reaction evidence="14">
        <text>IMP + diphosphate = hypoxanthine + 5-phospho-alpha-D-ribose 1-diphosphate</text>
        <dbReference type="Rhea" id="RHEA:17973"/>
        <dbReference type="ChEBI" id="CHEBI:17368"/>
        <dbReference type="ChEBI" id="CHEBI:33019"/>
        <dbReference type="ChEBI" id="CHEBI:58017"/>
        <dbReference type="ChEBI" id="CHEBI:58053"/>
        <dbReference type="EC" id="2.4.2.8"/>
    </reaction>
    <physiologicalReaction direction="right-to-left" evidence="14">
        <dbReference type="Rhea" id="RHEA:17975"/>
    </physiologicalReaction>
</comment>
<dbReference type="GO" id="GO:0005829">
    <property type="term" value="C:cytosol"/>
    <property type="evidence" value="ECO:0007669"/>
    <property type="project" value="TreeGrafter"/>
</dbReference>
<dbReference type="GO" id="GO:0032263">
    <property type="term" value="P:GMP salvage"/>
    <property type="evidence" value="ECO:0007669"/>
    <property type="project" value="TreeGrafter"/>
</dbReference>
<comment type="similarity">
    <text evidence="4 15">Belongs to the purine/pyrimidine phosphoribosyltransferase family.</text>
</comment>
<evidence type="ECO:0000256" key="6">
    <source>
        <dbReference type="ARBA" id="ARBA00022490"/>
    </source>
</evidence>
<dbReference type="SUPFAM" id="SSF53271">
    <property type="entry name" value="PRTase-like"/>
    <property type="match status" value="1"/>
</dbReference>
<keyword evidence="9 15" id="KW-0479">Metal-binding</keyword>
<dbReference type="PANTHER" id="PTHR43340:SF1">
    <property type="entry name" value="HYPOXANTHINE PHOSPHORIBOSYLTRANSFERASE"/>
    <property type="match status" value="1"/>
</dbReference>
<evidence type="ECO:0000256" key="13">
    <source>
        <dbReference type="ARBA" id="ARBA00048811"/>
    </source>
</evidence>
<evidence type="ECO:0000256" key="15">
    <source>
        <dbReference type="RuleBase" id="RU364099"/>
    </source>
</evidence>
<dbReference type="RefSeq" id="WP_237377876.1">
    <property type="nucleotide sequence ID" value="NZ_CP071793.1"/>
</dbReference>
<feature type="domain" description="Phosphoribosyltransferase" evidence="16">
    <location>
        <begin position="10"/>
        <end position="159"/>
    </location>
</feature>
<evidence type="ECO:0000256" key="12">
    <source>
        <dbReference type="ARBA" id="ARBA00022842"/>
    </source>
</evidence>
<dbReference type="Gene3D" id="3.40.50.2020">
    <property type="match status" value="1"/>
</dbReference>
<evidence type="ECO:0000313" key="18">
    <source>
        <dbReference type="Proteomes" id="UP000663929"/>
    </source>
</evidence>
<comment type="pathway">
    <text evidence="3 15">Purine metabolism; IMP biosynthesis via salvage pathway; IMP from hypoxanthine: step 1/1.</text>
</comment>